<dbReference type="Gene3D" id="2.40.70.10">
    <property type="entry name" value="Acid Proteases"/>
    <property type="match status" value="2"/>
</dbReference>
<dbReference type="CDD" id="cd05471">
    <property type="entry name" value="pepsin_like"/>
    <property type="match status" value="1"/>
</dbReference>
<dbReference type="PROSITE" id="PS00141">
    <property type="entry name" value="ASP_PROTEASE"/>
    <property type="match status" value="1"/>
</dbReference>
<evidence type="ECO:0000313" key="8">
    <source>
        <dbReference type="Proteomes" id="UP001217754"/>
    </source>
</evidence>
<dbReference type="GO" id="GO:0006508">
    <property type="term" value="P:proteolysis"/>
    <property type="evidence" value="ECO:0007669"/>
    <property type="project" value="UniProtKB-KW"/>
</dbReference>
<reference evidence="7" key="1">
    <citation type="submission" date="2023-03" db="EMBL/GenBank/DDBJ databases">
        <title>Mating type loci evolution in Malassezia.</title>
        <authorList>
            <person name="Coelho M.A."/>
        </authorList>
    </citation>
    <scope>NUCLEOTIDE SEQUENCE</scope>
    <source>
        <strain evidence="7">CBS 9431</strain>
    </source>
</reference>
<feature type="chain" id="PRO_5042213120" evidence="5">
    <location>
        <begin position="17"/>
        <end position="432"/>
    </location>
</feature>
<dbReference type="Proteomes" id="UP001217754">
    <property type="component" value="Chromosome 4"/>
</dbReference>
<dbReference type="InterPro" id="IPR034164">
    <property type="entry name" value="Pepsin-like_dom"/>
</dbReference>
<sequence length="432" mass="46407">MLRWVWAAWLCSLAAALLVACEQSSIVLRGPAPKRRVSRSELKAWIDAHAQYVANKYPQGIARRSAVPASLANFRHDGMWTVHLSVGTPGNTHTVIVDTGSADLWLSSKSYNTHNSKTFQRDQEQFSLSYTTGSVKGYAGSDHVSIGHAVAQSQRLGVVTNAANLSLPKNITGILGLAFQSLSVINAKPFWQNANLDAPVFSLYLQRDNTLGTAEYGDAGGLLSLGAPNASLYDGDINYINVEDAKHWLIPMDGLAVGGKSIHLRGHTTASFDSGTAMIGGPSDTVRAVYAHIHGAVPMATNPGHYSYPCSLRPNISFSFGSRQYYVNHADFEVLVIGPSSTNSSEMRCLGALFELSGDPSLARWLIGAAFMKNVYTIFDGGKTKRLGLASLRDEHNNGTESSPAVLTSGVAAHARPPLALLVALLLLMVYH</sequence>
<proteinExistence type="inferred from homology"/>
<evidence type="ECO:0000256" key="5">
    <source>
        <dbReference type="SAM" id="SignalP"/>
    </source>
</evidence>
<dbReference type="InterPro" id="IPR001969">
    <property type="entry name" value="Aspartic_peptidase_AS"/>
</dbReference>
<name>A0AAF0F6P9_9BASI</name>
<keyword evidence="5" id="KW-0732">Signal</keyword>
<feature type="signal peptide" evidence="5">
    <location>
        <begin position="1"/>
        <end position="16"/>
    </location>
</feature>
<dbReference type="GeneID" id="85226056"/>
<keyword evidence="2 4" id="KW-0064">Aspartyl protease</keyword>
<dbReference type="InterPro" id="IPR033121">
    <property type="entry name" value="PEPTIDASE_A1"/>
</dbReference>
<dbReference type="SUPFAM" id="SSF50630">
    <property type="entry name" value="Acid proteases"/>
    <property type="match status" value="1"/>
</dbReference>
<evidence type="ECO:0000256" key="3">
    <source>
        <dbReference type="PIRSR" id="PIRSR601461-1"/>
    </source>
</evidence>
<dbReference type="Pfam" id="PF00026">
    <property type="entry name" value="Asp"/>
    <property type="match status" value="1"/>
</dbReference>
<dbReference type="PROSITE" id="PS51767">
    <property type="entry name" value="PEPTIDASE_A1"/>
    <property type="match status" value="1"/>
</dbReference>
<evidence type="ECO:0000256" key="4">
    <source>
        <dbReference type="RuleBase" id="RU000454"/>
    </source>
</evidence>
<dbReference type="GO" id="GO:0004190">
    <property type="term" value="F:aspartic-type endopeptidase activity"/>
    <property type="evidence" value="ECO:0007669"/>
    <property type="project" value="UniProtKB-KW"/>
</dbReference>
<dbReference type="EMBL" id="CP119961">
    <property type="protein sequence ID" value="WFD39428.1"/>
    <property type="molecule type" value="Genomic_DNA"/>
</dbReference>
<gene>
    <name evidence="7" type="ORF">MJAP1_002405</name>
</gene>
<evidence type="ECO:0000256" key="1">
    <source>
        <dbReference type="ARBA" id="ARBA00007447"/>
    </source>
</evidence>
<comment type="similarity">
    <text evidence="1 4">Belongs to the peptidase A1 family.</text>
</comment>
<dbReference type="InterPro" id="IPR021109">
    <property type="entry name" value="Peptidase_aspartic_dom_sf"/>
</dbReference>
<keyword evidence="4" id="KW-0645">Protease</keyword>
<dbReference type="PANTHER" id="PTHR47966:SF6">
    <property type="entry name" value="PEPTIDASE A1 DOMAIN-CONTAINING PROTEIN"/>
    <property type="match status" value="1"/>
</dbReference>
<dbReference type="PANTHER" id="PTHR47966">
    <property type="entry name" value="BETA-SITE APP-CLEAVING ENZYME, ISOFORM A-RELATED"/>
    <property type="match status" value="1"/>
</dbReference>
<dbReference type="EC" id="3.4.23.5" evidence="7"/>
<organism evidence="7 8">
    <name type="scientific">Malassezia japonica</name>
    <dbReference type="NCBI Taxonomy" id="223818"/>
    <lineage>
        <taxon>Eukaryota</taxon>
        <taxon>Fungi</taxon>
        <taxon>Dikarya</taxon>
        <taxon>Basidiomycota</taxon>
        <taxon>Ustilaginomycotina</taxon>
        <taxon>Malasseziomycetes</taxon>
        <taxon>Malasseziales</taxon>
        <taxon>Malasseziaceae</taxon>
        <taxon>Malassezia</taxon>
    </lineage>
</organism>
<dbReference type="PRINTS" id="PR00792">
    <property type="entry name" value="PEPSIN"/>
</dbReference>
<protein>
    <submittedName>
        <fullName evidence="7">Cathepsin D</fullName>
        <ecNumber evidence="7">3.4.23.5</ecNumber>
    </submittedName>
</protein>
<dbReference type="RefSeq" id="XP_060122325.1">
    <property type="nucleotide sequence ID" value="XM_060266342.1"/>
</dbReference>
<dbReference type="PROSITE" id="PS51257">
    <property type="entry name" value="PROKAR_LIPOPROTEIN"/>
    <property type="match status" value="1"/>
</dbReference>
<evidence type="ECO:0000313" key="7">
    <source>
        <dbReference type="EMBL" id="WFD39428.1"/>
    </source>
</evidence>
<accession>A0AAF0F6P9</accession>
<evidence type="ECO:0000259" key="6">
    <source>
        <dbReference type="PROSITE" id="PS51767"/>
    </source>
</evidence>
<feature type="active site" evidence="3">
    <location>
        <position position="98"/>
    </location>
</feature>
<dbReference type="AlphaFoldDB" id="A0AAF0F6P9"/>
<keyword evidence="8" id="KW-1185">Reference proteome</keyword>
<feature type="active site" evidence="3">
    <location>
        <position position="273"/>
    </location>
</feature>
<feature type="domain" description="Peptidase A1" evidence="6">
    <location>
        <begin position="80"/>
        <end position="390"/>
    </location>
</feature>
<evidence type="ECO:0000256" key="2">
    <source>
        <dbReference type="ARBA" id="ARBA00022750"/>
    </source>
</evidence>
<dbReference type="InterPro" id="IPR001461">
    <property type="entry name" value="Aspartic_peptidase_A1"/>
</dbReference>
<keyword evidence="4 7" id="KW-0378">Hydrolase</keyword>